<dbReference type="PANTHER" id="PTHR30146:SF149">
    <property type="entry name" value="HTH-TYPE TRANSCRIPTIONAL REGULATOR EBGR"/>
    <property type="match status" value="1"/>
</dbReference>
<dbReference type="RefSeq" id="WP_129030436.1">
    <property type="nucleotide sequence ID" value="NZ_AP026818.1"/>
</dbReference>
<dbReference type="InterPro" id="IPR000843">
    <property type="entry name" value="HTH_LacI"/>
</dbReference>
<dbReference type="EMBL" id="QMAP01000006">
    <property type="protein sequence ID" value="RXI48659.1"/>
    <property type="molecule type" value="Genomic_DNA"/>
</dbReference>
<dbReference type="SMART" id="SM00354">
    <property type="entry name" value="HTH_LACI"/>
    <property type="match status" value="1"/>
</dbReference>
<dbReference type="PROSITE" id="PS00356">
    <property type="entry name" value="HTH_LACI_1"/>
    <property type="match status" value="1"/>
</dbReference>
<keyword evidence="2" id="KW-0238">DNA-binding</keyword>
<dbReference type="GO" id="GO:0000976">
    <property type="term" value="F:transcription cis-regulatory region binding"/>
    <property type="evidence" value="ECO:0007669"/>
    <property type="project" value="TreeGrafter"/>
</dbReference>
<feature type="domain" description="HTH lacI-type" evidence="4">
    <location>
        <begin position="3"/>
        <end position="57"/>
    </location>
</feature>
<dbReference type="SUPFAM" id="SSF47413">
    <property type="entry name" value="lambda repressor-like DNA-binding domains"/>
    <property type="match status" value="1"/>
</dbReference>
<dbReference type="Proteomes" id="UP001321763">
    <property type="component" value="Chromosome"/>
</dbReference>
<evidence type="ECO:0000256" key="1">
    <source>
        <dbReference type="ARBA" id="ARBA00023015"/>
    </source>
</evidence>
<dbReference type="CDD" id="cd19975">
    <property type="entry name" value="PBP1_CcpA-like"/>
    <property type="match status" value="1"/>
</dbReference>
<evidence type="ECO:0000313" key="5">
    <source>
        <dbReference type="EMBL" id="BDR79849.1"/>
    </source>
</evidence>
<accession>A0A4Q0VCP2</accession>
<dbReference type="InterPro" id="IPR010982">
    <property type="entry name" value="Lambda_DNA-bd_dom_sf"/>
</dbReference>
<evidence type="ECO:0000313" key="7">
    <source>
        <dbReference type="Proteomes" id="UP000290921"/>
    </source>
</evidence>
<dbReference type="PROSITE" id="PS50932">
    <property type="entry name" value="HTH_LACI_2"/>
    <property type="match status" value="1"/>
</dbReference>
<evidence type="ECO:0000313" key="8">
    <source>
        <dbReference type="Proteomes" id="UP001321763"/>
    </source>
</evidence>
<dbReference type="SUPFAM" id="SSF53822">
    <property type="entry name" value="Periplasmic binding protein-like I"/>
    <property type="match status" value="1"/>
</dbReference>
<dbReference type="FunFam" id="1.10.260.40:FF:000002">
    <property type="entry name" value="HTH-type transcriptional repressor PurR"/>
    <property type="match status" value="1"/>
</dbReference>
<dbReference type="Gene3D" id="1.10.260.40">
    <property type="entry name" value="lambda repressor-like DNA-binding domains"/>
    <property type="match status" value="1"/>
</dbReference>
<reference evidence="6 7" key="1">
    <citation type="submission" date="2018-06" db="EMBL/GenBank/DDBJ databases">
        <title>Genome conservation of Clostridium tetani.</title>
        <authorList>
            <person name="Bruggemann H."/>
            <person name="Popoff M.R."/>
        </authorList>
    </citation>
    <scope>NUCLEOTIDE SEQUENCE [LARGE SCALE GENOMIC DNA]</scope>
    <source>
        <strain evidence="6 7">2017.061</strain>
    </source>
</reference>
<dbReference type="InterPro" id="IPR046335">
    <property type="entry name" value="LacI/GalR-like_sensor"/>
</dbReference>
<dbReference type="GO" id="GO:0003700">
    <property type="term" value="F:DNA-binding transcription factor activity"/>
    <property type="evidence" value="ECO:0007669"/>
    <property type="project" value="TreeGrafter"/>
</dbReference>
<keyword evidence="3" id="KW-0804">Transcription</keyword>
<evidence type="ECO:0000256" key="2">
    <source>
        <dbReference type="ARBA" id="ARBA00023125"/>
    </source>
</evidence>
<evidence type="ECO:0000259" key="4">
    <source>
        <dbReference type="PROSITE" id="PS50932"/>
    </source>
</evidence>
<protein>
    <submittedName>
        <fullName evidence="6">Catabolite control protein A</fullName>
    </submittedName>
    <submittedName>
        <fullName evidence="5">LacI family transcriptional regulator</fullName>
    </submittedName>
</protein>
<keyword evidence="1" id="KW-0805">Transcription regulation</keyword>
<dbReference type="Pfam" id="PF00356">
    <property type="entry name" value="LacI"/>
    <property type="match status" value="1"/>
</dbReference>
<dbReference type="Pfam" id="PF13377">
    <property type="entry name" value="Peripla_BP_3"/>
    <property type="match status" value="1"/>
</dbReference>
<dbReference type="Proteomes" id="UP000290921">
    <property type="component" value="Unassembled WGS sequence"/>
</dbReference>
<dbReference type="PRINTS" id="PR00036">
    <property type="entry name" value="HTHLACI"/>
</dbReference>
<dbReference type="CDD" id="cd01392">
    <property type="entry name" value="HTH_LacI"/>
    <property type="match status" value="1"/>
</dbReference>
<dbReference type="Gene3D" id="3.40.50.2300">
    <property type="match status" value="2"/>
</dbReference>
<dbReference type="AlphaFoldDB" id="A0A4Q0VCP2"/>
<dbReference type="InterPro" id="IPR028082">
    <property type="entry name" value="Peripla_BP_I"/>
</dbReference>
<reference evidence="5 8" key="2">
    <citation type="submission" date="2022-09" db="EMBL/GenBank/DDBJ databases">
        <title>complete genome sequences of Clostridium tetani str. KHSU-234311-028 isolated from soil.</title>
        <authorList>
            <person name="Sekizuka T."/>
            <person name="Shitada C."/>
            <person name="Takahashi M."/>
            <person name="Kuroda M."/>
        </authorList>
    </citation>
    <scope>NUCLEOTIDE SEQUENCE [LARGE SCALE GENOMIC DNA]</scope>
    <source>
        <strain evidence="5 8">KHSU-234311-028</strain>
    </source>
</reference>
<dbReference type="PANTHER" id="PTHR30146">
    <property type="entry name" value="LACI-RELATED TRANSCRIPTIONAL REPRESSOR"/>
    <property type="match status" value="1"/>
</dbReference>
<evidence type="ECO:0000256" key="3">
    <source>
        <dbReference type="ARBA" id="ARBA00023163"/>
    </source>
</evidence>
<gene>
    <name evidence="5" type="primary">ccpA</name>
    <name evidence="6" type="ORF">DP130_07985</name>
    <name evidence="5" type="ORF">K234311028_00950</name>
</gene>
<organism evidence="6 7">
    <name type="scientific">Clostridium tetani</name>
    <dbReference type="NCBI Taxonomy" id="1513"/>
    <lineage>
        <taxon>Bacteria</taxon>
        <taxon>Bacillati</taxon>
        <taxon>Bacillota</taxon>
        <taxon>Clostridia</taxon>
        <taxon>Eubacteriales</taxon>
        <taxon>Clostridiaceae</taxon>
        <taxon>Clostridium</taxon>
    </lineage>
</organism>
<name>A0A4Q0VCP2_CLOTA</name>
<proteinExistence type="predicted"/>
<dbReference type="EMBL" id="AP026818">
    <property type="protein sequence ID" value="BDR79849.1"/>
    <property type="molecule type" value="Genomic_DNA"/>
</dbReference>
<sequence length="332" mass="37502">MPASIKDVAKEAGVSIATVSRVLNDIDVVNEDTKKKVLDAIKKLGYRPNIVARSLKTQRTSTIGIIVPDISNQFYPEIVRGAEDVANIYEYNIMLCNTDLDTEKEKEYLRVLKEKMTDGVLYMSNSLENETVELIKELRIPTVLVETTDENKEFPSVSIDNKKAAYEAVKYLISKGNKKIAYIGPKDEKNNAVALRYKGYKKCLEENNIEIKECLIYRSGLKAGDGYEAMEKILKEESIDSVFCANDEIAMGAINALRDKGINVPEDVDVIGFNNIYSASIFYPKLTTISQPMYDMGSVGMRMLIKTINKEPLEKEHYVLNYNLIERDSCKK</sequence>
<evidence type="ECO:0000313" key="6">
    <source>
        <dbReference type="EMBL" id="RXI48659.1"/>
    </source>
</evidence>